<dbReference type="PROSITE" id="PS01320">
    <property type="entry name" value="UPF0067"/>
    <property type="match status" value="1"/>
</dbReference>
<comment type="similarity">
    <text evidence="1">Belongs to the free Met sulfoxide reductase family.</text>
</comment>
<dbReference type="InterPro" id="IPR003018">
    <property type="entry name" value="GAF"/>
</dbReference>
<dbReference type="AlphaFoldDB" id="A0A846M6A9"/>
<dbReference type="Proteomes" id="UP000576821">
    <property type="component" value="Unassembled WGS sequence"/>
</dbReference>
<evidence type="ECO:0000313" key="3">
    <source>
        <dbReference type="EMBL" id="NIJ16698.1"/>
    </source>
</evidence>
<evidence type="ECO:0000256" key="1">
    <source>
        <dbReference type="ARBA" id="ARBA00038454"/>
    </source>
</evidence>
<feature type="domain" description="GAF" evidence="2">
    <location>
        <begin position="54"/>
        <end position="157"/>
    </location>
</feature>
<evidence type="ECO:0000259" key="2">
    <source>
        <dbReference type="Pfam" id="PF13185"/>
    </source>
</evidence>
<keyword evidence="4" id="KW-1185">Reference proteome</keyword>
<dbReference type="SUPFAM" id="SSF55781">
    <property type="entry name" value="GAF domain-like"/>
    <property type="match status" value="1"/>
</dbReference>
<dbReference type="Gene3D" id="3.30.450.40">
    <property type="match status" value="1"/>
</dbReference>
<dbReference type="EMBL" id="JAASQR010000002">
    <property type="protein sequence ID" value="NIJ16698.1"/>
    <property type="molecule type" value="Genomic_DNA"/>
</dbReference>
<sequence length="161" mass="16879">MFDFSPSPNADKAVIYADLLAAADAITRDEPDVIANMANVAALIWQFLPDLNWAGFYRMVGEELVLGPFQGKAACIRIPLGRGVCGTAAASGETQLVKDVHAFPGHIACDVASASEIVIPVTLKGCVVAVLDLDSPVMARFNAADQAGLEALVTQIAPRIA</sequence>
<dbReference type="RefSeq" id="WP_167303299.1">
    <property type="nucleotide sequence ID" value="NZ_JAASQR010000002.1"/>
</dbReference>
<gene>
    <name evidence="3" type="ORF">FHS54_001664</name>
</gene>
<dbReference type="Pfam" id="PF13185">
    <property type="entry name" value="GAF_2"/>
    <property type="match status" value="1"/>
</dbReference>
<evidence type="ECO:0000313" key="4">
    <source>
        <dbReference type="Proteomes" id="UP000576821"/>
    </source>
</evidence>
<reference evidence="3 4" key="1">
    <citation type="submission" date="2020-03" db="EMBL/GenBank/DDBJ databases">
        <title>Genomic Encyclopedia of Type Strains, Phase IV (KMG-IV): sequencing the most valuable type-strain genomes for metagenomic binning, comparative biology and taxonomic classification.</title>
        <authorList>
            <person name="Goeker M."/>
        </authorList>
    </citation>
    <scope>NUCLEOTIDE SEQUENCE [LARGE SCALE GENOMIC DNA]</scope>
    <source>
        <strain evidence="3 4">DSM 21299</strain>
    </source>
</reference>
<organism evidence="3 4">
    <name type="scientific">Sphingobium vermicomposti</name>
    <dbReference type="NCBI Taxonomy" id="529005"/>
    <lineage>
        <taxon>Bacteria</taxon>
        <taxon>Pseudomonadati</taxon>
        <taxon>Pseudomonadota</taxon>
        <taxon>Alphaproteobacteria</taxon>
        <taxon>Sphingomonadales</taxon>
        <taxon>Sphingomonadaceae</taxon>
        <taxon>Sphingobium</taxon>
    </lineage>
</organism>
<proteinExistence type="inferred from homology"/>
<dbReference type="FunFam" id="3.30.450.40:FF:000008">
    <property type="entry name" value="GAF domain-containing proteins"/>
    <property type="match status" value="1"/>
</dbReference>
<dbReference type="InterPro" id="IPR000614">
    <property type="entry name" value="FRMsr_CS"/>
</dbReference>
<accession>A0A846M6A9</accession>
<dbReference type="PANTHER" id="PTHR21021">
    <property type="entry name" value="GAF/PUTATIVE CYTOSKELETAL PROTEIN"/>
    <property type="match status" value="1"/>
</dbReference>
<dbReference type="GO" id="GO:0005829">
    <property type="term" value="C:cytosol"/>
    <property type="evidence" value="ECO:0007669"/>
    <property type="project" value="TreeGrafter"/>
</dbReference>
<dbReference type="GO" id="GO:0033745">
    <property type="term" value="F:L-methionine-(R)-S-oxide reductase activity"/>
    <property type="evidence" value="ECO:0007669"/>
    <property type="project" value="TreeGrafter"/>
</dbReference>
<dbReference type="PANTHER" id="PTHR21021:SF15">
    <property type="entry name" value="FREE METHIONINE-R-SULFOXIDE REDUCTASE"/>
    <property type="match status" value="1"/>
</dbReference>
<comment type="caution">
    <text evidence="3">The sequence shown here is derived from an EMBL/GenBank/DDBJ whole genome shotgun (WGS) entry which is preliminary data.</text>
</comment>
<dbReference type="InterPro" id="IPR029016">
    <property type="entry name" value="GAF-like_dom_sf"/>
</dbReference>
<dbReference type="InterPro" id="IPR051330">
    <property type="entry name" value="Phosphatase_reg/MetRdx"/>
</dbReference>
<name>A0A846M6A9_9SPHN</name>
<protein>
    <submittedName>
        <fullName evidence="3">GAF domain-containing protein</fullName>
    </submittedName>
</protein>